<feature type="compositionally biased region" description="Basic residues" evidence="1">
    <location>
        <begin position="104"/>
        <end position="119"/>
    </location>
</feature>
<dbReference type="Gramene" id="evm.model.ctgX87.3">
    <property type="protein sequence ID" value="cds.evm.model.ctgX87.3"/>
    <property type="gene ID" value="evm.TU.ctgX87.3"/>
</dbReference>
<dbReference type="AlphaFoldDB" id="A0A803QSU9"/>
<dbReference type="Proteomes" id="UP000596661">
    <property type="component" value="Unassembled WGS sequence"/>
</dbReference>
<keyword evidence="3" id="KW-1185">Reference proteome</keyword>
<feature type="compositionally biased region" description="Basic and acidic residues" evidence="1">
    <location>
        <begin position="61"/>
        <end position="77"/>
    </location>
</feature>
<evidence type="ECO:0000313" key="3">
    <source>
        <dbReference type="Proteomes" id="UP000596661"/>
    </source>
</evidence>
<name>A0A803QSU9_CANSA</name>
<evidence type="ECO:0000256" key="1">
    <source>
        <dbReference type="SAM" id="MobiDB-lite"/>
    </source>
</evidence>
<protein>
    <submittedName>
        <fullName evidence="2">Uncharacterized protein</fullName>
    </submittedName>
</protein>
<proteinExistence type="predicted"/>
<dbReference type="EnsemblPlants" id="evm.model.ctgX87.3">
    <property type="protein sequence ID" value="cds.evm.model.ctgX87.3"/>
    <property type="gene ID" value="evm.TU.ctgX87.3"/>
</dbReference>
<reference evidence="2" key="1">
    <citation type="submission" date="2021-03" db="UniProtKB">
        <authorList>
            <consortium name="EnsemblPlants"/>
        </authorList>
    </citation>
    <scope>IDENTIFICATION</scope>
</reference>
<organism evidence="2 3">
    <name type="scientific">Cannabis sativa</name>
    <name type="common">Hemp</name>
    <name type="synonym">Marijuana</name>
    <dbReference type="NCBI Taxonomy" id="3483"/>
    <lineage>
        <taxon>Eukaryota</taxon>
        <taxon>Viridiplantae</taxon>
        <taxon>Streptophyta</taxon>
        <taxon>Embryophyta</taxon>
        <taxon>Tracheophyta</taxon>
        <taxon>Spermatophyta</taxon>
        <taxon>Magnoliopsida</taxon>
        <taxon>eudicotyledons</taxon>
        <taxon>Gunneridae</taxon>
        <taxon>Pentapetalae</taxon>
        <taxon>rosids</taxon>
        <taxon>fabids</taxon>
        <taxon>Rosales</taxon>
        <taxon>Cannabaceae</taxon>
        <taxon>Cannabis</taxon>
    </lineage>
</organism>
<feature type="region of interest" description="Disordered" evidence="1">
    <location>
        <begin position="1"/>
        <end position="122"/>
    </location>
</feature>
<feature type="compositionally biased region" description="Basic and acidic residues" evidence="1">
    <location>
        <begin position="1"/>
        <end position="19"/>
    </location>
</feature>
<evidence type="ECO:0000313" key="2">
    <source>
        <dbReference type="EnsemblPlants" id="cds.evm.model.ctgX87.3"/>
    </source>
</evidence>
<sequence>GIEAKREKSKLSELLESPKHKGVASPKGRLLPGSFISGLNKSASPSSTYEEVPKTEWFGPDEERHSKGSRNRYEARKRNAPLGSNRKSSRASSSTRRGIEASRKKSKLSKHAVPKKHKGVPSLGKRFSARKENFGIVYYFSKPMIGSEQRTPSSKKLVFCILMVSRKIKAIFPSTRSIKDVTNNQLRKVLQKRGSIRKGSSNRQWR</sequence>
<accession>A0A803QSU9</accession>
<feature type="compositionally biased region" description="Low complexity" evidence="1">
    <location>
        <begin position="84"/>
        <end position="96"/>
    </location>
</feature>
<feature type="compositionally biased region" description="Polar residues" evidence="1">
    <location>
        <begin position="37"/>
        <end position="49"/>
    </location>
</feature>